<organism evidence="1">
    <name type="scientific">Capitella teleta</name>
    <name type="common">Polychaete worm</name>
    <dbReference type="NCBI Taxonomy" id="283909"/>
    <lineage>
        <taxon>Eukaryota</taxon>
        <taxon>Metazoa</taxon>
        <taxon>Spiralia</taxon>
        <taxon>Lophotrochozoa</taxon>
        <taxon>Annelida</taxon>
        <taxon>Polychaeta</taxon>
        <taxon>Sedentaria</taxon>
        <taxon>Scolecida</taxon>
        <taxon>Capitellidae</taxon>
        <taxon>Capitella</taxon>
    </lineage>
</organism>
<reference evidence="1 3" key="2">
    <citation type="journal article" date="2013" name="Nature">
        <title>Insights into bilaterian evolution from three spiralian genomes.</title>
        <authorList>
            <person name="Simakov O."/>
            <person name="Marletaz F."/>
            <person name="Cho S.J."/>
            <person name="Edsinger-Gonzales E."/>
            <person name="Havlak P."/>
            <person name="Hellsten U."/>
            <person name="Kuo D.H."/>
            <person name="Larsson T."/>
            <person name="Lv J."/>
            <person name="Arendt D."/>
            <person name="Savage R."/>
            <person name="Osoegawa K."/>
            <person name="de Jong P."/>
            <person name="Grimwood J."/>
            <person name="Chapman J.A."/>
            <person name="Shapiro H."/>
            <person name="Aerts A."/>
            <person name="Otillar R.P."/>
            <person name="Terry A.Y."/>
            <person name="Boore J.L."/>
            <person name="Grigoriev I.V."/>
            <person name="Lindberg D.R."/>
            <person name="Seaver E.C."/>
            <person name="Weisblat D.A."/>
            <person name="Putnam N.H."/>
            <person name="Rokhsar D.S."/>
        </authorList>
    </citation>
    <scope>NUCLEOTIDE SEQUENCE</scope>
    <source>
        <strain evidence="1 3">I ESC-2004</strain>
    </source>
</reference>
<proteinExistence type="predicted"/>
<dbReference type="EMBL" id="AMQN01015879">
    <property type="status" value="NOT_ANNOTATED_CDS"/>
    <property type="molecule type" value="Genomic_DNA"/>
</dbReference>
<reference evidence="3" key="1">
    <citation type="submission" date="2012-12" db="EMBL/GenBank/DDBJ databases">
        <authorList>
            <person name="Hellsten U."/>
            <person name="Grimwood J."/>
            <person name="Chapman J.A."/>
            <person name="Shapiro H."/>
            <person name="Aerts A."/>
            <person name="Otillar R.P."/>
            <person name="Terry A.Y."/>
            <person name="Boore J.L."/>
            <person name="Simakov O."/>
            <person name="Marletaz F."/>
            <person name="Cho S.-J."/>
            <person name="Edsinger-Gonzales E."/>
            <person name="Havlak P."/>
            <person name="Kuo D.-H."/>
            <person name="Larsson T."/>
            <person name="Lv J."/>
            <person name="Arendt D."/>
            <person name="Savage R."/>
            <person name="Osoegawa K."/>
            <person name="de Jong P."/>
            <person name="Lindberg D.R."/>
            <person name="Seaver E.C."/>
            <person name="Weisblat D.A."/>
            <person name="Putnam N.H."/>
            <person name="Grigoriev I.V."/>
            <person name="Rokhsar D.S."/>
        </authorList>
    </citation>
    <scope>NUCLEOTIDE SEQUENCE</scope>
    <source>
        <strain evidence="3">I ESC-2004</strain>
    </source>
</reference>
<sequence length="149" mass="16847">MAEPTAPPSIYPELHIATPIKTIYRRLAVNAQKHDEIKLAESKANSIASHVSAALKDGNVSDEEFKLITEAVERYKQMKAHLRAGACKKHTEVLLYQETKKCPPTARRDEAHNSFLKKAEWTVKCSCVVSDVDNPRVYTPPEYEPCSYY</sequence>
<dbReference type="EMBL" id="KB312313">
    <property type="protein sequence ID" value="ELT87443.1"/>
    <property type="molecule type" value="Genomic_DNA"/>
</dbReference>
<evidence type="ECO:0000313" key="2">
    <source>
        <dbReference type="EnsemblMetazoa" id="CapteP201439"/>
    </source>
</evidence>
<keyword evidence="3" id="KW-1185">Reference proteome</keyword>
<gene>
    <name evidence="1" type="ORF">CAPTEDRAFT_201439</name>
</gene>
<evidence type="ECO:0000313" key="1">
    <source>
        <dbReference type="EMBL" id="ELT87443.1"/>
    </source>
</evidence>
<reference evidence="2" key="3">
    <citation type="submission" date="2015-06" db="UniProtKB">
        <authorList>
            <consortium name="EnsemblMetazoa"/>
        </authorList>
    </citation>
    <scope>IDENTIFICATION</scope>
</reference>
<name>R7T3V0_CAPTE</name>
<dbReference type="Proteomes" id="UP000014760">
    <property type="component" value="Unassembled WGS sequence"/>
</dbReference>
<dbReference type="HOGENOM" id="CLU_1751442_0_0_1"/>
<dbReference type="AlphaFoldDB" id="R7T3V0"/>
<accession>R7T3V0</accession>
<evidence type="ECO:0000313" key="3">
    <source>
        <dbReference type="Proteomes" id="UP000014760"/>
    </source>
</evidence>
<dbReference type="EnsemblMetazoa" id="CapteT201439">
    <property type="protein sequence ID" value="CapteP201439"/>
    <property type="gene ID" value="CapteG201439"/>
</dbReference>
<protein>
    <submittedName>
        <fullName evidence="1 2">Uncharacterized protein</fullName>
    </submittedName>
</protein>